<dbReference type="EMBL" id="LR796300">
    <property type="protein sequence ID" value="CAB4135575.1"/>
    <property type="molecule type" value="Genomic_DNA"/>
</dbReference>
<accession>A0A6J5LMH0</accession>
<organism evidence="1">
    <name type="scientific">uncultured Caudovirales phage</name>
    <dbReference type="NCBI Taxonomy" id="2100421"/>
    <lineage>
        <taxon>Viruses</taxon>
        <taxon>Duplodnaviria</taxon>
        <taxon>Heunggongvirae</taxon>
        <taxon>Uroviricota</taxon>
        <taxon>Caudoviricetes</taxon>
        <taxon>Peduoviridae</taxon>
        <taxon>Maltschvirus</taxon>
        <taxon>Maltschvirus maltsch</taxon>
    </lineage>
</organism>
<reference evidence="1" key="1">
    <citation type="submission" date="2020-04" db="EMBL/GenBank/DDBJ databases">
        <authorList>
            <person name="Chiriac C."/>
            <person name="Salcher M."/>
            <person name="Ghai R."/>
            <person name="Kavagutti S V."/>
        </authorList>
    </citation>
    <scope>NUCLEOTIDE SEQUENCE</scope>
</reference>
<protein>
    <submittedName>
        <fullName evidence="1">Uncharacterized protein</fullName>
    </submittedName>
</protein>
<sequence length="294" mass="33451">MMQITSLSEKAMLVKLTMRRANLTKRDQMAEAVIQQQLDDTSLIVNSKLFRDKNNPINQIMTAASEVYTEHKKRTLPWADKGPRVLPNVQYMDYTQVMRGKIDHVDAMIQRHIPNYDSFVQRDITYRSNNPTSRAKVEDYPTAQEFEAKMGFDLRFMPMPDAKHFLFDLSPDDEAAFAASMEDTATMIKEDTIKRMLTPLQKLVEKLNTPIGTDGHIFRDSAIENIVEGIELARKLTLDESPEIKQLTDSLNAEVSKYASNIEWLRESPIVREQAAKKLSDIASAMGAFMGATV</sequence>
<gene>
    <name evidence="1" type="ORF">UFOVP285_64</name>
</gene>
<proteinExistence type="predicted"/>
<evidence type="ECO:0000313" key="1">
    <source>
        <dbReference type="EMBL" id="CAB4135575.1"/>
    </source>
</evidence>
<name>A0A6J5LMH0_9CAUD</name>